<protein>
    <submittedName>
        <fullName evidence="1">Phage head closure protein</fullName>
    </submittedName>
</protein>
<dbReference type="Pfam" id="PF05521">
    <property type="entry name" value="Phage_HCP"/>
    <property type="match status" value="1"/>
</dbReference>
<evidence type="ECO:0000313" key="1">
    <source>
        <dbReference type="EMBL" id="QGG51606.1"/>
    </source>
</evidence>
<name>A0ABX6D9X7_9BACI</name>
<dbReference type="NCBIfam" id="TIGR01563">
    <property type="entry name" value="gp16_SPP1"/>
    <property type="match status" value="1"/>
</dbReference>
<keyword evidence="2" id="KW-1185">Reference proteome</keyword>
<organism evidence="1 2">
    <name type="scientific">Lysinibacillus pakistanensis</name>
    <dbReference type="NCBI Taxonomy" id="759811"/>
    <lineage>
        <taxon>Bacteria</taxon>
        <taxon>Bacillati</taxon>
        <taxon>Bacillota</taxon>
        <taxon>Bacilli</taxon>
        <taxon>Bacillales</taxon>
        <taxon>Bacillaceae</taxon>
        <taxon>Lysinibacillus</taxon>
    </lineage>
</organism>
<dbReference type="EMBL" id="CP045835">
    <property type="protein sequence ID" value="QGG51606.1"/>
    <property type="molecule type" value="Genomic_DNA"/>
</dbReference>
<gene>
    <name evidence="1" type="ORF">GDS87_11880</name>
</gene>
<evidence type="ECO:0000313" key="2">
    <source>
        <dbReference type="Proteomes" id="UP000373269"/>
    </source>
</evidence>
<dbReference type="Gene3D" id="2.40.10.270">
    <property type="entry name" value="Bacteriophage SPP1 head-tail adaptor protein"/>
    <property type="match status" value="1"/>
</dbReference>
<dbReference type="InterPro" id="IPR038666">
    <property type="entry name" value="SSP1_head-tail_sf"/>
</dbReference>
<sequence>MNYRNNNNAGRMNKRATFLNPPGTITNGWASTDWSEYKTVWAELKTAKGYKLFSSDATQWQGKCVIGIRYRNDIHEKMRVRIAGQTYEMDSPPVNDNGDNQWLTIFLREVL</sequence>
<reference evidence="1 2" key="1">
    <citation type="submission" date="2019-11" db="EMBL/GenBank/DDBJ databases">
        <title>Whole Genome Sequencing and Comparative Genomic Analyses of Lysinibacillus pakistanensis LZH-9, a Halotolerant Strain with Excellent COD Removal Capability.</title>
        <authorList>
            <person name="Zhou H."/>
        </authorList>
    </citation>
    <scope>NUCLEOTIDE SEQUENCE [LARGE SCALE GENOMIC DNA]</scope>
    <source>
        <strain evidence="1 2">LZH-9</strain>
    </source>
</reference>
<dbReference type="Proteomes" id="UP000373269">
    <property type="component" value="Chromosome"/>
</dbReference>
<proteinExistence type="predicted"/>
<dbReference type="RefSeq" id="WP_369595762.1">
    <property type="nucleotide sequence ID" value="NZ_CP045835.1"/>
</dbReference>
<accession>A0ABX6D9X7</accession>
<dbReference type="InterPro" id="IPR008767">
    <property type="entry name" value="Phage_SPP1_head-tail_adaptor"/>
</dbReference>